<dbReference type="Pfam" id="PF02661">
    <property type="entry name" value="Fic"/>
    <property type="match status" value="1"/>
</dbReference>
<dbReference type="EMBL" id="BCSX01000056">
    <property type="protein sequence ID" value="GAS92486.1"/>
    <property type="molecule type" value="Genomic_DNA"/>
</dbReference>
<protein>
    <recommendedName>
        <fullName evidence="5">protein adenylyltransferase</fullName>
        <ecNumber evidence="5">2.7.7.108</ecNumber>
    </recommendedName>
</protein>
<dbReference type="PANTHER" id="PTHR39560:SF1">
    <property type="entry name" value="PROTEIN ADENYLYLTRANSFERASE FIC-RELATED"/>
    <property type="match status" value="1"/>
</dbReference>
<keyword evidence="1" id="KW-0808">Transferase</keyword>
<evidence type="ECO:0000256" key="6">
    <source>
        <dbReference type="ARBA" id="ARBA00047939"/>
    </source>
</evidence>
<comment type="caution">
    <text evidence="9">The sequence shown here is derived from an EMBL/GenBank/DDBJ whole genome shotgun (WGS) entry which is preliminary data.</text>
</comment>
<reference evidence="10" key="2">
    <citation type="submission" date="2016-02" db="EMBL/GenBank/DDBJ databases">
        <title>Draft genome sequence of five rapidly growing Mycobacterium species.</title>
        <authorList>
            <person name="Katahira K."/>
            <person name="Gotou Y."/>
            <person name="Iida K."/>
            <person name="Ogura Y."/>
            <person name="Hayashi T."/>
        </authorList>
    </citation>
    <scope>NUCLEOTIDE SEQUENCE [LARGE SCALE GENOMIC DNA]</scope>
    <source>
        <strain evidence="10">JCM15654</strain>
    </source>
</reference>
<accession>A0A100W6E6</accession>
<keyword evidence="4" id="KW-0067">ATP-binding</keyword>
<keyword evidence="2" id="KW-0548">Nucleotidyltransferase</keyword>
<dbReference type="RefSeq" id="WP_165606358.1">
    <property type="nucleotide sequence ID" value="NZ_BCSX01000056.1"/>
</dbReference>
<evidence type="ECO:0000256" key="2">
    <source>
        <dbReference type="ARBA" id="ARBA00022695"/>
    </source>
</evidence>
<evidence type="ECO:0000256" key="4">
    <source>
        <dbReference type="ARBA" id="ARBA00022840"/>
    </source>
</evidence>
<dbReference type="InterPro" id="IPR036597">
    <property type="entry name" value="Fido-like_dom_sf"/>
</dbReference>
<dbReference type="STRING" id="146020.RMCB_6582"/>
<gene>
    <name evidence="9" type="ORF">RMCB_6582</name>
</gene>
<dbReference type="SUPFAM" id="SSF140931">
    <property type="entry name" value="Fic-like"/>
    <property type="match status" value="1"/>
</dbReference>
<dbReference type="EC" id="2.7.7.108" evidence="5"/>
<name>A0A100W6E6_9MYCO</name>
<dbReference type="GO" id="GO:0051302">
    <property type="term" value="P:regulation of cell division"/>
    <property type="evidence" value="ECO:0007669"/>
    <property type="project" value="TreeGrafter"/>
</dbReference>
<evidence type="ECO:0000256" key="5">
    <source>
        <dbReference type="ARBA" id="ARBA00034531"/>
    </source>
</evidence>
<dbReference type="GO" id="GO:0005524">
    <property type="term" value="F:ATP binding"/>
    <property type="evidence" value="ECO:0007669"/>
    <property type="project" value="UniProtKB-KW"/>
</dbReference>
<evidence type="ECO:0000256" key="1">
    <source>
        <dbReference type="ARBA" id="ARBA00022679"/>
    </source>
</evidence>
<dbReference type="PANTHER" id="PTHR39560">
    <property type="entry name" value="PROTEIN ADENYLYLTRANSFERASE FIC-RELATED"/>
    <property type="match status" value="1"/>
</dbReference>
<evidence type="ECO:0000259" key="8">
    <source>
        <dbReference type="PROSITE" id="PS51459"/>
    </source>
</evidence>
<comment type="catalytic activity">
    <reaction evidence="7">
        <text>L-tyrosyl-[protein] + ATP = O-(5'-adenylyl)-L-tyrosyl-[protein] + diphosphate</text>
        <dbReference type="Rhea" id="RHEA:54288"/>
        <dbReference type="Rhea" id="RHEA-COMP:10136"/>
        <dbReference type="Rhea" id="RHEA-COMP:13846"/>
        <dbReference type="ChEBI" id="CHEBI:30616"/>
        <dbReference type="ChEBI" id="CHEBI:33019"/>
        <dbReference type="ChEBI" id="CHEBI:46858"/>
        <dbReference type="ChEBI" id="CHEBI:83624"/>
        <dbReference type="EC" id="2.7.7.108"/>
    </reaction>
</comment>
<dbReference type="AlphaFoldDB" id="A0A100W6E6"/>
<reference evidence="10" key="1">
    <citation type="journal article" date="2016" name="Genome Announc.">
        <title>Draft Genome Sequences of Five Rapidly Growing Mycobacterium Species, M. thermoresistibile, M. fortuitum subsp. acetamidolyticum, M. canariasense, M. brisbanense, and M. novocastrense.</title>
        <authorList>
            <person name="Katahira K."/>
            <person name="Ogura Y."/>
            <person name="Gotoh Y."/>
            <person name="Hayashi T."/>
        </authorList>
    </citation>
    <scope>NUCLEOTIDE SEQUENCE [LARGE SCALE GENOMIC DNA]</scope>
    <source>
        <strain evidence="10">JCM15654</strain>
    </source>
</reference>
<dbReference type="PROSITE" id="PS51459">
    <property type="entry name" value="FIDO"/>
    <property type="match status" value="1"/>
</dbReference>
<evidence type="ECO:0000256" key="3">
    <source>
        <dbReference type="ARBA" id="ARBA00022741"/>
    </source>
</evidence>
<dbReference type="InterPro" id="IPR003812">
    <property type="entry name" value="Fido"/>
</dbReference>
<sequence>MPRRSGYVDPTTGILTNLVHARTIAELVSAEHDLVTVRHIQLSEHPLPGDFDLEHLKAIHRHLFGDVYPFAGQLRTVDIFKAGSTNQFAPARTLVAAAAHVFVRIQEDNYLCGLDRDEFVEGLSRHFTAINRLHPFREGNGRTQRVFLQYLAEHAGYQLDWSRIDRRDLLATCRDRTLEARCLMDAVTLPQREFAGPRAPEQY</sequence>
<dbReference type="GO" id="GO:0070733">
    <property type="term" value="F:AMPylase activity"/>
    <property type="evidence" value="ECO:0007669"/>
    <property type="project" value="UniProtKB-EC"/>
</dbReference>
<feature type="domain" description="Fido" evidence="8">
    <location>
        <begin position="51"/>
        <end position="192"/>
    </location>
</feature>
<keyword evidence="3" id="KW-0547">Nucleotide-binding</keyword>
<comment type="catalytic activity">
    <reaction evidence="6">
        <text>L-threonyl-[protein] + ATP = 3-O-(5'-adenylyl)-L-threonyl-[protein] + diphosphate</text>
        <dbReference type="Rhea" id="RHEA:54292"/>
        <dbReference type="Rhea" id="RHEA-COMP:11060"/>
        <dbReference type="Rhea" id="RHEA-COMP:13847"/>
        <dbReference type="ChEBI" id="CHEBI:30013"/>
        <dbReference type="ChEBI" id="CHEBI:30616"/>
        <dbReference type="ChEBI" id="CHEBI:33019"/>
        <dbReference type="ChEBI" id="CHEBI:138113"/>
        <dbReference type="EC" id="2.7.7.108"/>
    </reaction>
</comment>
<proteinExistence type="predicted"/>
<organism evidence="9 10">
    <name type="scientific">Mycolicibacterium brisbanense</name>
    <dbReference type="NCBI Taxonomy" id="146020"/>
    <lineage>
        <taxon>Bacteria</taxon>
        <taxon>Bacillati</taxon>
        <taxon>Actinomycetota</taxon>
        <taxon>Actinomycetes</taxon>
        <taxon>Mycobacteriales</taxon>
        <taxon>Mycobacteriaceae</taxon>
        <taxon>Mycolicibacterium</taxon>
    </lineage>
</organism>
<evidence type="ECO:0000313" key="9">
    <source>
        <dbReference type="EMBL" id="GAS92486.1"/>
    </source>
</evidence>
<keyword evidence="10" id="KW-1185">Reference proteome</keyword>
<dbReference type="Proteomes" id="UP000069620">
    <property type="component" value="Unassembled WGS sequence"/>
</dbReference>
<dbReference type="Gene3D" id="1.10.3290.10">
    <property type="entry name" value="Fido-like domain"/>
    <property type="match status" value="1"/>
</dbReference>
<evidence type="ECO:0000313" key="10">
    <source>
        <dbReference type="Proteomes" id="UP000069620"/>
    </source>
</evidence>
<evidence type="ECO:0000256" key="7">
    <source>
        <dbReference type="ARBA" id="ARBA00048696"/>
    </source>
</evidence>